<name>A0ABT5FCN5_9GAMM</name>
<evidence type="ECO:0000313" key="2">
    <source>
        <dbReference type="Proteomes" id="UP001528411"/>
    </source>
</evidence>
<proteinExistence type="predicted"/>
<evidence type="ECO:0000313" key="1">
    <source>
        <dbReference type="EMBL" id="MDC2888352.1"/>
    </source>
</evidence>
<keyword evidence="2" id="KW-1185">Reference proteome</keyword>
<organism evidence="1 2">
    <name type="scientific">Psychrosphaera algicola</name>
    <dbReference type="NCBI Taxonomy" id="3023714"/>
    <lineage>
        <taxon>Bacteria</taxon>
        <taxon>Pseudomonadati</taxon>
        <taxon>Pseudomonadota</taxon>
        <taxon>Gammaproteobacteria</taxon>
        <taxon>Alteromonadales</taxon>
        <taxon>Pseudoalteromonadaceae</taxon>
        <taxon>Psychrosphaera</taxon>
    </lineage>
</organism>
<comment type="caution">
    <text evidence="1">The sequence shown here is derived from an EMBL/GenBank/DDBJ whole genome shotgun (WGS) entry which is preliminary data.</text>
</comment>
<accession>A0ABT5FCN5</accession>
<dbReference type="Proteomes" id="UP001528411">
    <property type="component" value="Unassembled WGS sequence"/>
</dbReference>
<sequence length="42" mass="4790">MCLGPKSPLVFSMYADTADYSELKNGRRATAMIFPQRHSRKN</sequence>
<reference evidence="1 2" key="1">
    <citation type="submission" date="2023-01" db="EMBL/GenBank/DDBJ databases">
        <title>Psychrosphaera sp. nov., isolated from marine algae.</title>
        <authorList>
            <person name="Bayburt H."/>
            <person name="Choi B.J."/>
            <person name="Kim J.M."/>
            <person name="Choi D.G."/>
            <person name="Jeon C.O."/>
        </authorList>
    </citation>
    <scope>NUCLEOTIDE SEQUENCE [LARGE SCALE GENOMIC DNA]</scope>
    <source>
        <strain evidence="1 2">G1-22</strain>
    </source>
</reference>
<dbReference type="EMBL" id="JAQOMS010000002">
    <property type="protein sequence ID" value="MDC2888352.1"/>
    <property type="molecule type" value="Genomic_DNA"/>
</dbReference>
<gene>
    <name evidence="1" type="ORF">PN838_05655</name>
</gene>
<protein>
    <submittedName>
        <fullName evidence="1">Uncharacterized protein</fullName>
    </submittedName>
</protein>